<evidence type="ECO:0000259" key="9">
    <source>
        <dbReference type="Pfam" id="PF12821"/>
    </source>
</evidence>
<sequence>MIVQIFGAYIAVVACSILLEAPSIYKYYNGIIGAVGWGIYQIAQLHFGLAVSTYIAGLAISLMANLYARWFKAPLTVFFIPGFFPLVPGSAMYLTVYELLQGNTEASAGNFLDAIKIAVMIALSSFTIDTAFKAFKKVKYSKSVF</sequence>
<feature type="transmembrane region" description="Helical" evidence="8">
    <location>
        <begin position="45"/>
        <end position="68"/>
    </location>
</feature>
<evidence type="ECO:0000256" key="7">
    <source>
        <dbReference type="ARBA" id="ARBA00034125"/>
    </source>
</evidence>
<dbReference type="AlphaFoldDB" id="A0A1I3BM28"/>
<feature type="transmembrane region" description="Helical" evidence="8">
    <location>
        <begin position="7"/>
        <end position="25"/>
    </location>
</feature>
<keyword evidence="6 8" id="KW-0472">Membrane</keyword>
<proteinExistence type="inferred from homology"/>
<dbReference type="Pfam" id="PF12821">
    <property type="entry name" value="ThrE_2"/>
    <property type="match status" value="1"/>
</dbReference>
<keyword evidence="5 8" id="KW-1133">Transmembrane helix</keyword>
<comment type="subcellular location">
    <subcellularLocation>
        <location evidence="1">Cell membrane</location>
        <topology evidence="1">Multi-pass membrane protein</topology>
    </subcellularLocation>
</comment>
<comment type="similarity">
    <text evidence="7">Belongs to the ThrE exporter (TC 2.A.79) family.</text>
</comment>
<keyword evidence="11" id="KW-1185">Reference proteome</keyword>
<dbReference type="RefSeq" id="WP_092091678.1">
    <property type="nucleotide sequence ID" value="NZ_FOQE01000007.1"/>
</dbReference>
<dbReference type="GO" id="GO:0005886">
    <property type="term" value="C:plasma membrane"/>
    <property type="evidence" value="ECO:0007669"/>
    <property type="project" value="UniProtKB-SubCell"/>
</dbReference>
<keyword evidence="4 8" id="KW-0812">Transmembrane</keyword>
<evidence type="ECO:0000256" key="3">
    <source>
        <dbReference type="ARBA" id="ARBA00022519"/>
    </source>
</evidence>
<evidence type="ECO:0000256" key="2">
    <source>
        <dbReference type="ARBA" id="ARBA00022475"/>
    </source>
</evidence>
<accession>A0A1I3BM28</accession>
<dbReference type="GO" id="GO:0015744">
    <property type="term" value="P:succinate transport"/>
    <property type="evidence" value="ECO:0007669"/>
    <property type="project" value="TreeGrafter"/>
</dbReference>
<dbReference type="PANTHER" id="PTHR34390">
    <property type="entry name" value="UPF0442 PROTEIN YJJB-RELATED"/>
    <property type="match status" value="1"/>
</dbReference>
<feature type="transmembrane region" description="Helical" evidence="8">
    <location>
        <begin position="114"/>
        <end position="132"/>
    </location>
</feature>
<evidence type="ECO:0000256" key="8">
    <source>
        <dbReference type="SAM" id="Phobius"/>
    </source>
</evidence>
<evidence type="ECO:0000256" key="1">
    <source>
        <dbReference type="ARBA" id="ARBA00004651"/>
    </source>
</evidence>
<keyword evidence="3" id="KW-0997">Cell inner membrane</keyword>
<feature type="domain" description="Threonine/Serine exporter ThrE" evidence="9">
    <location>
        <begin position="4"/>
        <end position="129"/>
    </location>
</feature>
<protein>
    <submittedName>
        <fullName evidence="10">Uncharacterized membrane protein YjjB, DUF3815 family</fullName>
    </submittedName>
</protein>
<organism evidence="10 11">
    <name type="scientific">Pisciglobus halotolerans</name>
    <dbReference type="NCBI Taxonomy" id="745365"/>
    <lineage>
        <taxon>Bacteria</taxon>
        <taxon>Bacillati</taxon>
        <taxon>Bacillota</taxon>
        <taxon>Bacilli</taxon>
        <taxon>Lactobacillales</taxon>
        <taxon>Carnobacteriaceae</taxon>
    </lineage>
</organism>
<evidence type="ECO:0000256" key="4">
    <source>
        <dbReference type="ARBA" id="ARBA00022692"/>
    </source>
</evidence>
<dbReference type="InterPro" id="IPR024528">
    <property type="entry name" value="ThrE_2"/>
</dbReference>
<reference evidence="10 11" key="1">
    <citation type="submission" date="2016-10" db="EMBL/GenBank/DDBJ databases">
        <authorList>
            <person name="de Groot N.N."/>
        </authorList>
    </citation>
    <scope>NUCLEOTIDE SEQUENCE [LARGE SCALE GENOMIC DNA]</scope>
    <source>
        <strain evidence="10 11">DSM 27630</strain>
    </source>
</reference>
<dbReference type="Proteomes" id="UP000198668">
    <property type="component" value="Unassembled WGS sequence"/>
</dbReference>
<keyword evidence="2" id="KW-1003">Cell membrane</keyword>
<dbReference type="PANTHER" id="PTHR34390:SF1">
    <property type="entry name" value="SUCCINATE TRANSPORTER SUBUNIT YJJB-RELATED"/>
    <property type="match status" value="1"/>
</dbReference>
<evidence type="ECO:0000256" key="6">
    <source>
        <dbReference type="ARBA" id="ARBA00023136"/>
    </source>
</evidence>
<feature type="transmembrane region" description="Helical" evidence="8">
    <location>
        <begin position="75"/>
        <end position="94"/>
    </location>
</feature>
<gene>
    <name evidence="10" type="ORF">SAMN04489868_10799</name>
</gene>
<dbReference type="InterPro" id="IPR050539">
    <property type="entry name" value="ThrE_Dicarb/AminoAcid_Exp"/>
</dbReference>
<dbReference type="EMBL" id="FOQE01000007">
    <property type="protein sequence ID" value="SFH63220.1"/>
    <property type="molecule type" value="Genomic_DNA"/>
</dbReference>
<evidence type="ECO:0000313" key="11">
    <source>
        <dbReference type="Proteomes" id="UP000198668"/>
    </source>
</evidence>
<dbReference type="OrthoDB" id="9810047at2"/>
<evidence type="ECO:0000313" key="10">
    <source>
        <dbReference type="EMBL" id="SFH63220.1"/>
    </source>
</evidence>
<evidence type="ECO:0000256" key="5">
    <source>
        <dbReference type="ARBA" id="ARBA00022989"/>
    </source>
</evidence>
<name>A0A1I3BM28_9LACT</name>